<evidence type="ECO:0000256" key="1">
    <source>
        <dbReference type="SAM" id="SignalP"/>
    </source>
</evidence>
<evidence type="ECO:0000313" key="3">
    <source>
        <dbReference type="Proteomes" id="UP000516305"/>
    </source>
</evidence>
<dbReference type="RefSeq" id="WP_210758697.1">
    <property type="nucleotide sequence ID" value="NZ_CP060139.1"/>
</dbReference>
<evidence type="ECO:0000313" key="2">
    <source>
        <dbReference type="EMBL" id="QNR24162.1"/>
    </source>
</evidence>
<name>A0A7H0VEL4_9FLAO</name>
<dbReference type="EMBL" id="CP060139">
    <property type="protein sequence ID" value="QNR24162.1"/>
    <property type="molecule type" value="Genomic_DNA"/>
</dbReference>
<keyword evidence="3" id="KW-1185">Reference proteome</keyword>
<gene>
    <name evidence="2" type="ORF">H4K34_17595</name>
</gene>
<keyword evidence="1" id="KW-0732">Signal</keyword>
<sequence>MKQRVLISLFLYFLSVGLYAQANEEASKSIAELRFNVNNSTLVGGPVYGRHFKIKGGLDLPGGEKANAVELVIYKKSDAGPKEVIRQEWFRVKAIDGANPETEFEFYINDFLEFNQTYIYEFAFSKTRIIPDNAANTIISNIEDRLIRFAGKEGDASTDRIYNWLLIELSSFYAGTPQNSIASELESMLESKPDFKTRLFLTASSADRFLNAKRKYTGYQKDSIRKQDSLVLMDQQLNSSLKLAKQLLSAVNFNPEFLNRLDNSQLSTKSELIALAKEEFWNALIYKLGDYPQKNTIKLFAKAIQDTNLSLARNHLAETKKAVTYLNELKLICTNLASDFKASEAVGDGTANSISKAALFLLRNPIGLVNGKLIPTINQYVIKRNSILNDEATYAIYKASEKLMKADLKRLLDPLRGVLVEIRKVSTYRPEAAVNKEELDAIRIGTAIGAGALAFSTDQHRYWQLEGFGYVGLKFYLQPVDKRLVNPYLQSRKGFFKSTAILVGFVSGVSPKFKDQEIQAIGNIKPMLALSLDINRYISLDLGAAFYNMEYISPLKSGTYFSASPIIGLSFDADIFNRFSALISSDAYRIPAN</sequence>
<dbReference type="AlphaFoldDB" id="A0A7H0VEL4"/>
<accession>A0A7H0VEL4</accession>
<proteinExistence type="predicted"/>
<dbReference type="Proteomes" id="UP000516305">
    <property type="component" value="Chromosome"/>
</dbReference>
<reference evidence="2 3" key="1">
    <citation type="submission" date="2020-08" db="EMBL/GenBank/DDBJ databases">
        <title>Croceimicrobium hydrocarbonivorans gen. nov., sp. nov., a novel marine bacterium isolated from a bacterial consortium that degrades polyethylene terephthalate.</title>
        <authorList>
            <person name="Liu R."/>
        </authorList>
    </citation>
    <scope>NUCLEOTIDE SEQUENCE [LARGE SCALE GENOMIC DNA]</scope>
    <source>
        <strain evidence="2 3">A20-9</strain>
    </source>
</reference>
<feature type="signal peptide" evidence="1">
    <location>
        <begin position="1"/>
        <end position="20"/>
    </location>
</feature>
<dbReference type="KEGG" id="chyd:H4K34_17595"/>
<feature type="chain" id="PRO_5028840290" evidence="1">
    <location>
        <begin position="21"/>
        <end position="593"/>
    </location>
</feature>
<protein>
    <submittedName>
        <fullName evidence="2">Uncharacterized protein</fullName>
    </submittedName>
</protein>
<organism evidence="2 3">
    <name type="scientific">Croceimicrobium hydrocarbonivorans</name>
    <dbReference type="NCBI Taxonomy" id="2761580"/>
    <lineage>
        <taxon>Bacteria</taxon>
        <taxon>Pseudomonadati</taxon>
        <taxon>Bacteroidota</taxon>
        <taxon>Flavobacteriia</taxon>
        <taxon>Flavobacteriales</taxon>
        <taxon>Owenweeksiaceae</taxon>
        <taxon>Croceimicrobium</taxon>
    </lineage>
</organism>